<keyword evidence="2" id="KW-1185">Reference proteome</keyword>
<dbReference type="Proteomes" id="UP001230207">
    <property type="component" value="Unassembled WGS sequence"/>
</dbReference>
<sequence>MAWTGPLLMTIRLRGLIVAVLFSAACWAGIIGAAQSLLKGSHQLEANSQFDGSEDV</sequence>
<organism evidence="1 2">
    <name type="scientific">Pararhizobium capsulatum DSM 1112</name>
    <dbReference type="NCBI Taxonomy" id="1121113"/>
    <lineage>
        <taxon>Bacteria</taxon>
        <taxon>Pseudomonadati</taxon>
        <taxon>Pseudomonadota</taxon>
        <taxon>Alphaproteobacteria</taxon>
        <taxon>Hyphomicrobiales</taxon>
        <taxon>Rhizobiaceae</taxon>
        <taxon>Rhizobium/Agrobacterium group</taxon>
        <taxon>Pararhizobium</taxon>
    </lineage>
</organism>
<reference evidence="1 2" key="1">
    <citation type="submission" date="2023-07" db="EMBL/GenBank/DDBJ databases">
        <title>Genomic Encyclopedia of Type Strains, Phase IV (KMG-IV): sequencing the most valuable type-strain genomes for metagenomic binning, comparative biology and taxonomic classification.</title>
        <authorList>
            <person name="Goeker M."/>
        </authorList>
    </citation>
    <scope>NUCLEOTIDE SEQUENCE [LARGE SCALE GENOMIC DNA]</scope>
    <source>
        <strain evidence="1 2">DSM 1112</strain>
    </source>
</reference>
<evidence type="ECO:0000313" key="2">
    <source>
        <dbReference type="Proteomes" id="UP001230207"/>
    </source>
</evidence>
<evidence type="ECO:0000313" key="1">
    <source>
        <dbReference type="EMBL" id="MDQ0322705.1"/>
    </source>
</evidence>
<comment type="caution">
    <text evidence="1">The sequence shown here is derived from an EMBL/GenBank/DDBJ whole genome shotgun (WGS) entry which is preliminary data.</text>
</comment>
<name>A0ABU0BWR6_9HYPH</name>
<proteinExistence type="predicted"/>
<dbReference type="EMBL" id="JAUSVF010000002">
    <property type="protein sequence ID" value="MDQ0322705.1"/>
    <property type="molecule type" value="Genomic_DNA"/>
</dbReference>
<protein>
    <submittedName>
        <fullName evidence="1">Uncharacterized protein</fullName>
    </submittedName>
</protein>
<accession>A0ABU0BWR6</accession>
<gene>
    <name evidence="1" type="ORF">QO002_004911</name>
</gene>